<dbReference type="CDD" id="cd09178">
    <property type="entry name" value="PLDc_N_Snf2_like"/>
    <property type="match status" value="1"/>
</dbReference>
<name>A0AAU8GV84_9BACT</name>
<reference evidence="4" key="1">
    <citation type="submission" date="2024-01" db="EMBL/GenBank/DDBJ databases">
        <title>The first autotrophic representatives of the genus Thermodesulfovibrio.</title>
        <authorList>
            <person name="Maltseva A.I."/>
            <person name="Elcheninov A.G."/>
            <person name="Kublanov I.V."/>
            <person name="Lebedinsky A.V."/>
            <person name="Frolov E.N."/>
        </authorList>
    </citation>
    <scope>NUCLEOTIDE SEQUENCE</scope>
    <source>
        <strain evidence="4">3907-1M</strain>
    </source>
</reference>
<dbReference type="EMBL" id="CP144373">
    <property type="protein sequence ID" value="XCH46521.1"/>
    <property type="molecule type" value="Genomic_DNA"/>
</dbReference>
<gene>
    <name evidence="4" type="ORF">V4D30_09265</name>
</gene>
<dbReference type="GO" id="GO:0003677">
    <property type="term" value="F:DNA binding"/>
    <property type="evidence" value="ECO:0007669"/>
    <property type="project" value="InterPro"/>
</dbReference>
<dbReference type="Gene3D" id="3.30.870.10">
    <property type="entry name" value="Endonuclease Chain A"/>
    <property type="match status" value="1"/>
</dbReference>
<dbReference type="AlphaFoldDB" id="A0AAU8GV84"/>
<keyword evidence="4" id="KW-0067">ATP-binding</keyword>
<accession>A0AAU8GV84</accession>
<organism evidence="4">
    <name type="scientific">Thermodesulfovibrio autotrophicus</name>
    <dbReference type="NCBI Taxonomy" id="3118333"/>
    <lineage>
        <taxon>Bacteria</taxon>
        <taxon>Pseudomonadati</taxon>
        <taxon>Nitrospirota</taxon>
        <taxon>Thermodesulfovibrionia</taxon>
        <taxon>Thermodesulfovibrionales</taxon>
        <taxon>Thermodesulfovibrionaceae</taxon>
        <taxon>Thermodesulfovibrio</taxon>
    </lineage>
</organism>
<proteinExistence type="predicted"/>
<dbReference type="PROSITE" id="PS51192">
    <property type="entry name" value="HELICASE_ATP_BIND_1"/>
    <property type="match status" value="1"/>
</dbReference>
<dbReference type="InterPro" id="IPR027417">
    <property type="entry name" value="P-loop_NTPase"/>
</dbReference>
<dbReference type="InterPro" id="IPR006935">
    <property type="entry name" value="Helicase/UvrB_N"/>
</dbReference>
<dbReference type="InterPro" id="IPR001650">
    <property type="entry name" value="Helicase_C-like"/>
</dbReference>
<dbReference type="Pfam" id="PF00271">
    <property type="entry name" value="Helicase_C"/>
    <property type="match status" value="1"/>
</dbReference>
<dbReference type="Pfam" id="PF04851">
    <property type="entry name" value="ResIII"/>
    <property type="match status" value="1"/>
</dbReference>
<evidence type="ECO:0000259" key="3">
    <source>
        <dbReference type="PROSITE" id="PS51194"/>
    </source>
</evidence>
<dbReference type="PANTHER" id="PTHR45766:SF6">
    <property type="entry name" value="SWI_SNF-RELATED MATRIX-ASSOCIATED ACTIN-DEPENDENT REGULATOR OF CHROMATIN SUBFAMILY A-LIKE PROTEIN 1"/>
    <property type="match status" value="1"/>
</dbReference>
<dbReference type="PANTHER" id="PTHR45766">
    <property type="entry name" value="DNA ANNEALING HELICASE AND ENDONUCLEASE ZRANB3 FAMILY MEMBER"/>
    <property type="match status" value="1"/>
</dbReference>
<keyword evidence="4" id="KW-0547">Nucleotide-binding</keyword>
<evidence type="ECO:0000259" key="2">
    <source>
        <dbReference type="PROSITE" id="PS51192"/>
    </source>
</evidence>
<dbReference type="Pfam" id="PF13091">
    <property type="entry name" value="PLDc_2"/>
    <property type="match status" value="1"/>
</dbReference>
<protein>
    <submittedName>
        <fullName evidence="4">Helicase-related protein</fullName>
    </submittedName>
</protein>
<dbReference type="InterPro" id="IPR049730">
    <property type="entry name" value="SNF2/RAD54-like_C"/>
</dbReference>
<dbReference type="InterPro" id="IPR025202">
    <property type="entry name" value="PLD-like_dom"/>
</dbReference>
<dbReference type="CDD" id="cd18793">
    <property type="entry name" value="SF2_C_SNF"/>
    <property type="match status" value="1"/>
</dbReference>
<evidence type="ECO:0000313" key="4">
    <source>
        <dbReference type="EMBL" id="XCH46521.1"/>
    </source>
</evidence>
<dbReference type="SUPFAM" id="SSF52540">
    <property type="entry name" value="P-loop containing nucleoside triphosphate hydrolases"/>
    <property type="match status" value="2"/>
</dbReference>
<dbReference type="SMART" id="SM00487">
    <property type="entry name" value="DEXDc"/>
    <property type="match status" value="1"/>
</dbReference>
<dbReference type="GO" id="GO:0004386">
    <property type="term" value="F:helicase activity"/>
    <property type="evidence" value="ECO:0007669"/>
    <property type="project" value="UniProtKB-KW"/>
</dbReference>
<dbReference type="GO" id="GO:0016787">
    <property type="term" value="F:hydrolase activity"/>
    <property type="evidence" value="ECO:0007669"/>
    <property type="project" value="UniProtKB-KW"/>
</dbReference>
<dbReference type="SMART" id="SM00490">
    <property type="entry name" value="HELICc"/>
    <property type="match status" value="1"/>
</dbReference>
<feature type="domain" description="Helicase C-terminal" evidence="3">
    <location>
        <begin position="655"/>
        <end position="816"/>
    </location>
</feature>
<sequence length="1082" mass="125939">MIDNGGMNLDLTFILNEDGKTLKDRFKQLIKDCKFFDCLVAYFYVSGFHLIYEALENTEKLRILVGIGMSKESYDLIKKTEQERLSHYEAKQTIEKLIEDEMAESEDSDNVESGVQKFIEWINSGKLEIRAYPSQNLHAKLYIMTFKEGDRDVGRVITGSSNFTQSGLNDNLEFNVELKSRADYEFAKEKFEELWKDAVDVSEKYVETIKEKTWLNQNITPYELYLKFLYEYFKDELSRVDEIFAKYLPEDFKKLKYQEQAVLNAKKILEEYGGVFISDVVGLGKTYVATMLAGQLDGRTLVIAPPALLNENNPGSWTNVIRDFHIPAKCCSIGKLDEAKAFVERYENTEHPVKNIIIDEAHRFRTETTISYEDIAEICRGKRVILVSATPYNNSPRDIIAQIKLFQNTKKSNIPGIPNLELFFVGLEGRLIGIDRQEDYEEYLELIKNNAKEIRDKVLKHLMVRRTRKEIEKYFAEDLKINNVKFPEVEDPKPFYYQLSDKEDKIFMETVKMITQDFKYARYMPLLYLNKPITPLERQSQRNMGGFMKVLLVKRLESSFYAFRKSIDRFIRSYKMFIQEYEKGNVYISKKYINKIFELLEQGDDEEIQRLIEEGKAERYKSEDFNPDFEEDLKNDLEILKKIKSMWEEIKRDPKLETLLKNLKSHHVLKGSDKIIIFTESKETAEYLTQNINKEFGEIALLFHGGSSGSIRDKVIENFDARARNKKDDYRILISTEVLSEGVNLHRSNIVINYDIPWNPTRLMQRIGRVNRVDTKFDKIYTFNFFPTSRADSEIELTNIARSKIEAFLTLLGGDSAILTEGEPVSSHELFDKLLSKKTITGDDEEEESELKYLKIIEDIRNNNPELFERIKRLPKKARSAKIFSEDLKDYVSPDALLTFFRKGKLMKFFLSNKGKTVELDFLSAAKILESSTDAKRAKLPLKEYYELLDKNKTAFFNSTIEGIIETRRRGGRSSYDELLKILKVTQKNSSQLTEEQEEYLRKVITRLEEGSLPKKTVQKTLKALNTLGNELQNPIKVIGTLQREIPPAFLKSHYAETSAITEGKREVILSLYLEGDEDEKN</sequence>
<dbReference type="SUPFAM" id="SSF56024">
    <property type="entry name" value="Phospholipase D/nuclease"/>
    <property type="match status" value="1"/>
</dbReference>
<dbReference type="GO" id="GO:0005524">
    <property type="term" value="F:ATP binding"/>
    <property type="evidence" value="ECO:0007669"/>
    <property type="project" value="InterPro"/>
</dbReference>
<dbReference type="PROSITE" id="PS51194">
    <property type="entry name" value="HELICASE_CTER"/>
    <property type="match status" value="1"/>
</dbReference>
<dbReference type="InterPro" id="IPR014001">
    <property type="entry name" value="Helicase_ATP-bd"/>
</dbReference>
<keyword evidence="4" id="KW-0347">Helicase</keyword>
<keyword evidence="1" id="KW-0378">Hydrolase</keyword>
<feature type="domain" description="Helicase ATP-binding" evidence="2">
    <location>
        <begin position="266"/>
        <end position="409"/>
    </location>
</feature>
<dbReference type="Gene3D" id="3.40.50.300">
    <property type="entry name" value="P-loop containing nucleotide triphosphate hydrolases"/>
    <property type="match status" value="2"/>
</dbReference>
<evidence type="ECO:0000256" key="1">
    <source>
        <dbReference type="ARBA" id="ARBA00022801"/>
    </source>
</evidence>
<dbReference type="KEGG" id="taut:V4D30_09265"/>